<evidence type="ECO:0000259" key="6">
    <source>
        <dbReference type="Pfam" id="PF03404"/>
    </source>
</evidence>
<dbReference type="InterPro" id="IPR005066">
    <property type="entry name" value="MoCF_OxRdtse_dimer"/>
</dbReference>
<dbReference type="SUPFAM" id="SSF56524">
    <property type="entry name" value="Oxidoreductase molybdopterin-binding domain"/>
    <property type="match status" value="1"/>
</dbReference>
<keyword evidence="4" id="KW-0560">Oxidoreductase</keyword>
<keyword evidence="3" id="KW-0479">Metal-binding</keyword>
<evidence type="ECO:0000256" key="4">
    <source>
        <dbReference type="ARBA" id="ARBA00023002"/>
    </source>
</evidence>
<name>A0ABW4NGW4_9SPHN</name>
<dbReference type="SUPFAM" id="SSF81296">
    <property type="entry name" value="E set domains"/>
    <property type="match status" value="1"/>
</dbReference>
<dbReference type="Gene3D" id="2.60.40.650">
    <property type="match status" value="1"/>
</dbReference>
<evidence type="ECO:0000259" key="5">
    <source>
        <dbReference type="Pfam" id="PF00174"/>
    </source>
</evidence>
<proteinExistence type="predicted"/>
<dbReference type="InterPro" id="IPR008335">
    <property type="entry name" value="Mopterin_OxRdtase_euk"/>
</dbReference>
<dbReference type="InterPro" id="IPR036374">
    <property type="entry name" value="OxRdtase_Mopterin-bd_sf"/>
</dbReference>
<dbReference type="InterPro" id="IPR014756">
    <property type="entry name" value="Ig_E-set"/>
</dbReference>
<dbReference type="Proteomes" id="UP001597283">
    <property type="component" value="Unassembled WGS sequence"/>
</dbReference>
<evidence type="ECO:0000256" key="2">
    <source>
        <dbReference type="ARBA" id="ARBA00022505"/>
    </source>
</evidence>
<sequence>MDAIDRRSALGLLAASGAAIGSPALAQALFDLKLPGGNGARPMTSAFPEKGAMILQRTRAPLLETPMAVFDDGVFTPNDRFFVRWHYADIPTAIDGAAHRVTVGGAVRRRLSLSLADLMAMPRFEIAAVNQCSGNSRGHFAPRVPGAQWGHGAMGNALWGGVRLRDVLDRAGVAPGAVAVRFGGLDRPPPGAPPFLKSLSLDHARDGEVMLAFLMNGERLPMLNGYPLRLVVPGWYSTYWIKALSSIEVLDAPDTSYWMEKAYRIPTAPRASVVPGAKDFPTEPINRMNPRAFITNLADGDAIVARSPFAVRGIAFGGAAGVRSVELSMNGGRSWHPAQLGPDMGRYGFRRWDLTGAAVAPGQYRLAVRCTNTDGVVQTGEPIWNPGGYMDNRIETIGVRAA</sequence>
<comment type="cofactor">
    <cofactor evidence="1">
        <name>Mo-molybdopterin</name>
        <dbReference type="ChEBI" id="CHEBI:71302"/>
    </cofactor>
</comment>
<evidence type="ECO:0000313" key="7">
    <source>
        <dbReference type="EMBL" id="MFD1788769.1"/>
    </source>
</evidence>
<evidence type="ECO:0000313" key="8">
    <source>
        <dbReference type="Proteomes" id="UP001597283"/>
    </source>
</evidence>
<feature type="domain" description="Moybdenum cofactor oxidoreductase dimerisation" evidence="6">
    <location>
        <begin position="284"/>
        <end position="392"/>
    </location>
</feature>
<evidence type="ECO:0000256" key="3">
    <source>
        <dbReference type="ARBA" id="ARBA00022723"/>
    </source>
</evidence>
<dbReference type="InterPro" id="IPR006311">
    <property type="entry name" value="TAT_signal"/>
</dbReference>
<dbReference type="Pfam" id="PF03404">
    <property type="entry name" value="Mo-co_dimer"/>
    <property type="match status" value="1"/>
</dbReference>
<gene>
    <name evidence="7" type="ORF">ACFSC3_14480</name>
</gene>
<dbReference type="PANTHER" id="PTHR19372">
    <property type="entry name" value="SULFITE REDUCTASE"/>
    <property type="match status" value="1"/>
</dbReference>
<dbReference type="PROSITE" id="PS51318">
    <property type="entry name" value="TAT"/>
    <property type="match status" value="1"/>
</dbReference>
<dbReference type="Gene3D" id="3.90.420.10">
    <property type="entry name" value="Oxidoreductase, molybdopterin-binding domain"/>
    <property type="match status" value="1"/>
</dbReference>
<feature type="domain" description="Oxidoreductase molybdopterin-binding" evidence="5">
    <location>
        <begin position="89"/>
        <end position="258"/>
    </location>
</feature>
<comment type="caution">
    <text evidence="7">The sequence shown here is derived from an EMBL/GenBank/DDBJ whole genome shotgun (WGS) entry which is preliminary data.</text>
</comment>
<protein>
    <submittedName>
        <fullName evidence="7">Molybdopterin-dependent oxidoreductase</fullName>
    </submittedName>
</protein>
<keyword evidence="2" id="KW-0500">Molybdenum</keyword>
<dbReference type="InterPro" id="IPR000572">
    <property type="entry name" value="OxRdtase_Mopterin-bd_dom"/>
</dbReference>
<organism evidence="7 8">
    <name type="scientific">Sphingomonas floccifaciens</name>
    <dbReference type="NCBI Taxonomy" id="1844115"/>
    <lineage>
        <taxon>Bacteria</taxon>
        <taxon>Pseudomonadati</taxon>
        <taxon>Pseudomonadota</taxon>
        <taxon>Alphaproteobacteria</taxon>
        <taxon>Sphingomonadales</taxon>
        <taxon>Sphingomonadaceae</taxon>
        <taxon>Sphingomonas</taxon>
    </lineage>
</organism>
<dbReference type="Pfam" id="PF00174">
    <property type="entry name" value="Oxidored_molyb"/>
    <property type="match status" value="1"/>
</dbReference>
<keyword evidence="8" id="KW-1185">Reference proteome</keyword>
<dbReference type="PANTHER" id="PTHR19372:SF7">
    <property type="entry name" value="SULFITE OXIDASE, MITOCHONDRIAL"/>
    <property type="match status" value="1"/>
</dbReference>
<dbReference type="PRINTS" id="PR00407">
    <property type="entry name" value="EUMOPTERIN"/>
</dbReference>
<evidence type="ECO:0000256" key="1">
    <source>
        <dbReference type="ARBA" id="ARBA00001924"/>
    </source>
</evidence>
<reference evidence="8" key="1">
    <citation type="journal article" date="2019" name="Int. J. Syst. Evol. Microbiol.">
        <title>The Global Catalogue of Microorganisms (GCM) 10K type strain sequencing project: providing services to taxonomists for standard genome sequencing and annotation.</title>
        <authorList>
            <consortium name="The Broad Institute Genomics Platform"/>
            <consortium name="The Broad Institute Genome Sequencing Center for Infectious Disease"/>
            <person name="Wu L."/>
            <person name="Ma J."/>
        </authorList>
    </citation>
    <scope>NUCLEOTIDE SEQUENCE [LARGE SCALE GENOMIC DNA]</scope>
    <source>
        <strain evidence="8">Q85</strain>
    </source>
</reference>
<dbReference type="EMBL" id="JBHUFC010000006">
    <property type="protein sequence ID" value="MFD1788769.1"/>
    <property type="molecule type" value="Genomic_DNA"/>
</dbReference>
<accession>A0ABW4NGW4</accession>